<name>A0ABY7E8N6_MYAAR</name>
<evidence type="ECO:0000313" key="2">
    <source>
        <dbReference type="EMBL" id="WAR05514.1"/>
    </source>
</evidence>
<accession>A0ABY7E8N6</accession>
<protein>
    <recommendedName>
        <fullName evidence="4">Ig-like domain-containing protein</fullName>
    </recommendedName>
</protein>
<keyword evidence="1" id="KW-0812">Transmembrane</keyword>
<sequence>MAVYSQDNEVQIEFVRISDNRLNRPQIVTELIVDHLSTDIFQVICKLNNVNNLKTLKWIILSQTDGHLGLRIQNFDSSHTKSYKKPDLYSNVLGWTAIGRFDKLTSNSRHTTLGASRPVSSFNCTDARKYQCMSFFVDYNSKRRHGDIHKELNIQVTPADIKKEMLDESSGRYELTTIVHVGQTLRLQCTANIGSFKTSVKMVWMKSSLQNGGQLAPFSSGKQIVQEPKAFGSCEFDMTDTLFYNVSQEDALRTSDNDLQFQCFVHITSIDWKTPEKQRQNFHFLVYSNDENTLIQNETKTKEITANTTIMTGIIGGVCALVILGAAGMFWKRKYAYQGVQKTAAGILNMFVSFRRHSKHTKT</sequence>
<dbReference type="EMBL" id="CP111016">
    <property type="protein sequence ID" value="WAR05514.1"/>
    <property type="molecule type" value="Genomic_DNA"/>
</dbReference>
<evidence type="ECO:0000313" key="3">
    <source>
        <dbReference type="Proteomes" id="UP001164746"/>
    </source>
</evidence>
<evidence type="ECO:0008006" key="4">
    <source>
        <dbReference type="Google" id="ProtNLM"/>
    </source>
</evidence>
<proteinExistence type="predicted"/>
<organism evidence="2 3">
    <name type="scientific">Mya arenaria</name>
    <name type="common">Soft-shell clam</name>
    <dbReference type="NCBI Taxonomy" id="6604"/>
    <lineage>
        <taxon>Eukaryota</taxon>
        <taxon>Metazoa</taxon>
        <taxon>Spiralia</taxon>
        <taxon>Lophotrochozoa</taxon>
        <taxon>Mollusca</taxon>
        <taxon>Bivalvia</taxon>
        <taxon>Autobranchia</taxon>
        <taxon>Heteroconchia</taxon>
        <taxon>Euheterodonta</taxon>
        <taxon>Imparidentia</taxon>
        <taxon>Neoheterodontei</taxon>
        <taxon>Myida</taxon>
        <taxon>Myoidea</taxon>
        <taxon>Myidae</taxon>
        <taxon>Mya</taxon>
    </lineage>
</organism>
<keyword evidence="3" id="KW-1185">Reference proteome</keyword>
<keyword evidence="1" id="KW-0472">Membrane</keyword>
<feature type="transmembrane region" description="Helical" evidence="1">
    <location>
        <begin position="310"/>
        <end position="331"/>
    </location>
</feature>
<evidence type="ECO:0000256" key="1">
    <source>
        <dbReference type="SAM" id="Phobius"/>
    </source>
</evidence>
<keyword evidence="1" id="KW-1133">Transmembrane helix</keyword>
<dbReference type="Proteomes" id="UP001164746">
    <property type="component" value="Chromosome 5"/>
</dbReference>
<gene>
    <name evidence="2" type="ORF">MAR_020883</name>
</gene>
<reference evidence="2" key="1">
    <citation type="submission" date="2022-11" db="EMBL/GenBank/DDBJ databases">
        <title>Centuries of genome instability and evolution in soft-shell clam transmissible cancer (bioRxiv).</title>
        <authorList>
            <person name="Hart S.F.M."/>
            <person name="Yonemitsu M.A."/>
            <person name="Giersch R.M."/>
            <person name="Beal B.F."/>
            <person name="Arriagada G."/>
            <person name="Davis B.W."/>
            <person name="Ostrander E.A."/>
            <person name="Goff S.P."/>
            <person name="Metzger M.J."/>
        </authorList>
    </citation>
    <scope>NUCLEOTIDE SEQUENCE</scope>
    <source>
        <strain evidence="2">MELC-2E11</strain>
        <tissue evidence="2">Siphon/mantle</tissue>
    </source>
</reference>